<reference evidence="1 2" key="1">
    <citation type="submission" date="2018-11" db="EMBL/GenBank/DDBJ databases">
        <authorList>
            <consortium name="Pathogen Informatics"/>
        </authorList>
    </citation>
    <scope>NUCLEOTIDE SEQUENCE [LARGE SCALE GENOMIC DNA]</scope>
</reference>
<dbReference type="OrthoDB" id="41532at2759"/>
<keyword evidence="2" id="KW-1185">Reference proteome</keyword>
<sequence>MLMVGILWGTTNPLLKLGWKSSAQPTVEIDSQKIDPSTAFDFIPARPSDKDDIVKLCVNEFIHVEPHSKALKLTEEASRNIFEYIAAKSLHYPYSYRIHEKDTGRLIGFRLLSIGHRDPSLDVEPVPLAEVSHPGAKRICEILEESKAKMWRWADDGVRKVLRREITYVTPRHQRKGIANFLIHLGLDFKALRSIGVHGITSEASSLANQRLLEKHGYVCVGKPDYKLEMHDGNEGVKVYFKDLRH</sequence>
<proteinExistence type="predicted"/>
<dbReference type="EMBL" id="UZAH01002739">
    <property type="protein sequence ID" value="VDO22897.1"/>
    <property type="molecule type" value="Genomic_DNA"/>
</dbReference>
<accession>A0A183F7C4</accession>
<dbReference type="InterPro" id="IPR016181">
    <property type="entry name" value="Acyl_CoA_acyltransferase"/>
</dbReference>
<dbReference type="Gene3D" id="3.40.630.30">
    <property type="match status" value="1"/>
</dbReference>
<dbReference type="GO" id="GO:0008080">
    <property type="term" value="F:N-acetyltransferase activity"/>
    <property type="evidence" value="ECO:0007669"/>
    <property type="project" value="TreeGrafter"/>
</dbReference>
<reference evidence="3" key="2">
    <citation type="submission" date="2019-09" db="UniProtKB">
        <authorList>
            <consortium name="WormBaseParasite"/>
        </authorList>
    </citation>
    <scope>IDENTIFICATION</scope>
</reference>
<organism evidence="2 3">
    <name type="scientific">Heligmosomoides polygyrus</name>
    <name type="common">Parasitic roundworm</name>
    <dbReference type="NCBI Taxonomy" id="6339"/>
    <lineage>
        <taxon>Eukaryota</taxon>
        <taxon>Metazoa</taxon>
        <taxon>Ecdysozoa</taxon>
        <taxon>Nematoda</taxon>
        <taxon>Chromadorea</taxon>
        <taxon>Rhabditida</taxon>
        <taxon>Rhabditina</taxon>
        <taxon>Rhabditomorpha</taxon>
        <taxon>Strongyloidea</taxon>
        <taxon>Heligmosomidae</taxon>
        <taxon>Heligmosomoides</taxon>
    </lineage>
</organism>
<dbReference type="PANTHER" id="PTHR20905:SF30">
    <property type="entry name" value="N-ACETYLTRANSFERASE DOMAIN-CONTAINING PROTEIN"/>
    <property type="match status" value="1"/>
</dbReference>
<dbReference type="Proteomes" id="UP000050761">
    <property type="component" value="Unassembled WGS sequence"/>
</dbReference>
<dbReference type="WBParaSite" id="HPBE_0000206601-mRNA-1">
    <property type="protein sequence ID" value="HPBE_0000206601-mRNA-1"/>
    <property type="gene ID" value="HPBE_0000206601"/>
</dbReference>
<dbReference type="SUPFAM" id="SSF55729">
    <property type="entry name" value="Acyl-CoA N-acyltransferases (Nat)"/>
    <property type="match status" value="1"/>
</dbReference>
<protein>
    <submittedName>
        <fullName evidence="3">N-acetyltransferase domain-containing protein</fullName>
    </submittedName>
</protein>
<dbReference type="PANTHER" id="PTHR20905">
    <property type="entry name" value="N-ACETYLTRANSFERASE-RELATED"/>
    <property type="match status" value="1"/>
</dbReference>
<dbReference type="AlphaFoldDB" id="A0A183F7C4"/>
<gene>
    <name evidence="1" type="ORF">HPBE_LOCUS2067</name>
</gene>
<accession>A0A3P7ULD6</accession>
<evidence type="ECO:0000313" key="3">
    <source>
        <dbReference type="WBParaSite" id="HPBE_0000206601-mRNA-1"/>
    </source>
</evidence>
<name>A0A183F7C4_HELPZ</name>
<evidence type="ECO:0000313" key="2">
    <source>
        <dbReference type="Proteomes" id="UP000050761"/>
    </source>
</evidence>
<evidence type="ECO:0000313" key="1">
    <source>
        <dbReference type="EMBL" id="VDO22897.1"/>
    </source>
</evidence>